<reference evidence="2 3" key="1">
    <citation type="journal article" date="2016" name="Nat. Commun.">
        <title>Thousands of microbial genomes shed light on interconnected biogeochemical processes in an aquifer system.</title>
        <authorList>
            <person name="Anantharaman K."/>
            <person name="Brown C.T."/>
            <person name="Hug L.A."/>
            <person name="Sharon I."/>
            <person name="Castelle C.J."/>
            <person name="Probst A.J."/>
            <person name="Thomas B.C."/>
            <person name="Singh A."/>
            <person name="Wilkins M.J."/>
            <person name="Karaoz U."/>
            <person name="Brodie E.L."/>
            <person name="Williams K.H."/>
            <person name="Hubbard S.S."/>
            <person name="Banfield J.F."/>
        </authorList>
    </citation>
    <scope>NUCLEOTIDE SEQUENCE [LARGE SCALE GENOMIC DNA]</scope>
</reference>
<dbReference type="InterPro" id="IPR010390">
    <property type="entry name" value="ABC-2_transporter-like"/>
</dbReference>
<feature type="transmembrane region" description="Helical" evidence="1">
    <location>
        <begin position="69"/>
        <end position="87"/>
    </location>
</feature>
<dbReference type="EMBL" id="MFGB01000018">
    <property type="protein sequence ID" value="OGF25935.1"/>
    <property type="molecule type" value="Genomic_DNA"/>
</dbReference>
<dbReference type="Pfam" id="PF06182">
    <property type="entry name" value="ABC2_membrane_6"/>
    <property type="match status" value="1"/>
</dbReference>
<feature type="transmembrane region" description="Helical" evidence="1">
    <location>
        <begin position="238"/>
        <end position="255"/>
    </location>
</feature>
<evidence type="ECO:0000313" key="2">
    <source>
        <dbReference type="EMBL" id="OGF25935.1"/>
    </source>
</evidence>
<dbReference type="PANTHER" id="PTHR36833">
    <property type="entry name" value="SLR0610 PROTEIN-RELATED"/>
    <property type="match status" value="1"/>
</dbReference>
<gene>
    <name evidence="2" type="ORF">A2227_05535</name>
</gene>
<evidence type="ECO:0008006" key="4">
    <source>
        <dbReference type="Google" id="ProtNLM"/>
    </source>
</evidence>
<dbReference type="STRING" id="1797994.A2227_05535"/>
<evidence type="ECO:0000256" key="1">
    <source>
        <dbReference type="SAM" id="Phobius"/>
    </source>
</evidence>
<name>A0A1F5SGW6_9BACT</name>
<protein>
    <recommendedName>
        <fullName evidence="4">ABC transporter permease</fullName>
    </recommendedName>
</protein>
<accession>A0A1F5SGW6</accession>
<feature type="transmembrane region" description="Helical" evidence="1">
    <location>
        <begin position="154"/>
        <end position="175"/>
    </location>
</feature>
<keyword evidence="1" id="KW-0472">Membrane</keyword>
<keyword evidence="1" id="KW-0812">Transmembrane</keyword>
<sequence length="271" mass="30631">MKRSVSNLKRAILLWRKNAQVRLMARMAYPGNFFILTASVIAHMVLNIVFMNVIFNFVSDFSGWTYREALVIIAGYMIIDGINWALFANLTGITRNIVNGDMDFVLVKPLDTQLYVSIYRADPEDWSRVVLGVAVLIYAIAGLNLSGWALSINLLLYSALLLSGIVIFYSINLIIKSISFWTIQGWGLQPITEAILYGSRFPTGIFTHKFVRIFFYTALPIAFLASVPAEFLVKLPDFYLLGASFLIAIVFFYVSRKFFYFALSHYASASS</sequence>
<feature type="transmembrane region" description="Helical" evidence="1">
    <location>
        <begin position="213"/>
        <end position="232"/>
    </location>
</feature>
<dbReference type="PANTHER" id="PTHR36833:SF2">
    <property type="entry name" value="SLR0610 PROTEIN"/>
    <property type="match status" value="1"/>
</dbReference>
<evidence type="ECO:0000313" key="3">
    <source>
        <dbReference type="Proteomes" id="UP000178367"/>
    </source>
</evidence>
<feature type="transmembrane region" description="Helical" evidence="1">
    <location>
        <begin position="33"/>
        <end position="57"/>
    </location>
</feature>
<dbReference type="AlphaFoldDB" id="A0A1F5SGW6"/>
<proteinExistence type="predicted"/>
<organism evidence="2 3">
    <name type="scientific">Candidatus Falkowbacteria bacterium RIFOXYA2_FULL_47_19</name>
    <dbReference type="NCBI Taxonomy" id="1797994"/>
    <lineage>
        <taxon>Bacteria</taxon>
        <taxon>Candidatus Falkowiibacteriota</taxon>
    </lineage>
</organism>
<feature type="transmembrane region" description="Helical" evidence="1">
    <location>
        <begin position="129"/>
        <end position="148"/>
    </location>
</feature>
<dbReference type="Proteomes" id="UP000178367">
    <property type="component" value="Unassembled WGS sequence"/>
</dbReference>
<keyword evidence="1" id="KW-1133">Transmembrane helix</keyword>
<comment type="caution">
    <text evidence="2">The sequence shown here is derived from an EMBL/GenBank/DDBJ whole genome shotgun (WGS) entry which is preliminary data.</text>
</comment>